<dbReference type="InterPro" id="IPR050555">
    <property type="entry name" value="Bact_Solute-Bind_Prot2"/>
</dbReference>
<dbReference type="PANTHER" id="PTHR30036:SF7">
    <property type="entry name" value="ABC TRANSPORTER PERIPLASMIC-BINDING PROTEIN YPHF"/>
    <property type="match status" value="1"/>
</dbReference>
<keyword evidence="3" id="KW-0732">Signal</keyword>
<feature type="domain" description="Periplasmic binding protein" evidence="4">
    <location>
        <begin position="61"/>
        <end position="307"/>
    </location>
</feature>
<evidence type="ECO:0000313" key="5">
    <source>
        <dbReference type="EMBL" id="CAG5076203.1"/>
    </source>
</evidence>
<evidence type="ECO:0000256" key="1">
    <source>
        <dbReference type="ARBA" id="ARBA00004196"/>
    </source>
</evidence>
<dbReference type="Proteomes" id="UP000681526">
    <property type="component" value="Unassembled WGS sequence"/>
</dbReference>
<organism evidence="5 6">
    <name type="scientific">Thermobacillus xylanilyticus</name>
    <dbReference type="NCBI Taxonomy" id="76633"/>
    <lineage>
        <taxon>Bacteria</taxon>
        <taxon>Bacillati</taxon>
        <taxon>Bacillota</taxon>
        <taxon>Bacilli</taxon>
        <taxon>Bacillales</taxon>
        <taxon>Paenibacillaceae</taxon>
        <taxon>Thermobacillus</taxon>
    </lineage>
</organism>
<keyword evidence="5" id="KW-0762">Sugar transport</keyword>
<dbReference type="RefSeq" id="WP_213483005.1">
    <property type="nucleotide sequence ID" value="NZ_CAJRAY010000001.1"/>
</dbReference>
<dbReference type="InterPro" id="IPR025997">
    <property type="entry name" value="SBP_2_dom"/>
</dbReference>
<dbReference type="SUPFAM" id="SSF53822">
    <property type="entry name" value="Periplasmic binding protein-like I"/>
    <property type="match status" value="1"/>
</dbReference>
<dbReference type="InterPro" id="IPR028082">
    <property type="entry name" value="Peripla_BP_I"/>
</dbReference>
<proteinExistence type="inferred from homology"/>
<evidence type="ECO:0000256" key="2">
    <source>
        <dbReference type="ARBA" id="ARBA00007639"/>
    </source>
</evidence>
<dbReference type="Gene3D" id="3.40.50.2300">
    <property type="match status" value="2"/>
</dbReference>
<comment type="similarity">
    <text evidence="2">Belongs to the bacterial solute-binding protein 2 family.</text>
</comment>
<evidence type="ECO:0000313" key="6">
    <source>
        <dbReference type="Proteomes" id="UP000681526"/>
    </source>
</evidence>
<sequence>MNRHMAKRAVRKTGTAALAAVLLAAAALAGCREPAPSRESVSAAAEAEVMPRRTFGIIYPMADVYYEAVTESAARAAESAGVRLIIKAPDEANLEQQIRMMETMIKQGVDGIAISPIDSEALGPLIDKAAEAGIPVICFESDAPDSRRVSYIGTDNIQAGERMGRAIDGLLKGRGMVLVSTGQSDSLNLRERLEGFLGYIHRETNIDVLEVRYHQGVPEQALADLEGMIDDHPHFDAFVALDFVSGAASILVWKAMGLNRYALTFGLMPEIAEAVRNGQITMAVSLNEHRWGALIVEHLLKACEGEEIPEFLDTGISLVDIHAIESGEGMVETEPSD</sequence>
<dbReference type="PANTHER" id="PTHR30036">
    <property type="entry name" value="D-XYLOSE-BINDING PERIPLASMIC PROTEIN"/>
    <property type="match status" value="1"/>
</dbReference>
<comment type="subcellular location">
    <subcellularLocation>
        <location evidence="1">Cell envelope</location>
    </subcellularLocation>
</comment>
<gene>
    <name evidence="5" type="primary">txxe 3827-rbsB</name>
    <name evidence="5" type="ORF">TXXE_00285</name>
</gene>
<keyword evidence="6" id="KW-1185">Reference proteome</keyword>
<feature type="signal peptide" evidence="3">
    <location>
        <begin position="1"/>
        <end position="29"/>
    </location>
</feature>
<dbReference type="EMBL" id="CAJRAY010000001">
    <property type="protein sequence ID" value="CAG5076203.1"/>
    <property type="molecule type" value="Genomic_DNA"/>
</dbReference>
<evidence type="ECO:0000256" key="3">
    <source>
        <dbReference type="SAM" id="SignalP"/>
    </source>
</evidence>
<name>A0ABM8UZ65_THEXY</name>
<evidence type="ECO:0000259" key="4">
    <source>
        <dbReference type="Pfam" id="PF13407"/>
    </source>
</evidence>
<keyword evidence="5" id="KW-0813">Transport</keyword>
<reference evidence="5 6" key="1">
    <citation type="submission" date="2021-04" db="EMBL/GenBank/DDBJ databases">
        <authorList>
            <person name="Rakotoarivonina H."/>
        </authorList>
    </citation>
    <scope>NUCLEOTIDE SEQUENCE [LARGE SCALE GENOMIC DNA]</scope>
    <source>
        <strain evidence="5 6">XE</strain>
    </source>
</reference>
<accession>A0ABM8UZ65</accession>
<comment type="caution">
    <text evidence="5">The sequence shown here is derived from an EMBL/GenBank/DDBJ whole genome shotgun (WGS) entry which is preliminary data.</text>
</comment>
<dbReference type="Pfam" id="PF13407">
    <property type="entry name" value="Peripla_BP_4"/>
    <property type="match status" value="1"/>
</dbReference>
<protein>
    <submittedName>
        <fullName evidence="5">ABC-type sugar transport system, periplasmic component</fullName>
    </submittedName>
</protein>
<feature type="chain" id="PRO_5045902206" evidence="3">
    <location>
        <begin position="30"/>
        <end position="337"/>
    </location>
</feature>